<dbReference type="Gene3D" id="2.40.260.10">
    <property type="entry name" value="Sortase"/>
    <property type="match status" value="1"/>
</dbReference>
<dbReference type="AlphaFoldDB" id="A0A7G7IM64"/>
<dbReference type="CDD" id="cd05828">
    <property type="entry name" value="Sortase_D_1"/>
    <property type="match status" value="1"/>
</dbReference>
<dbReference type="NCBIfam" id="TIGR01076">
    <property type="entry name" value="sortase_fam"/>
    <property type="match status" value="1"/>
</dbReference>
<sequence length="227" mass="25242">MSKRGIKGGLNRIVNGCLLAFLFLVINYSLIYVIGKPVIHFVTSSIQTLLLAEAPTFKENNHKEAIKQLSTNGESEISSSKIQFPHYGQLYGEISVPSIQLKTPLYFGDSATILRKGAGQYMGSTFPGEIGTTLIAGHNSDSFGKLINIKAQEIITIQTNYGSYQYEVEEVRVANKHDTQIKQEIRQRNNAKLILYTCYPIDSIGLTDQRLFVTAKLHAGPMINENK</sequence>
<reference evidence="2 3" key="1">
    <citation type="submission" date="2019-05" db="EMBL/GenBank/DDBJ databases">
        <authorList>
            <consortium name="Pathogen Informatics"/>
        </authorList>
    </citation>
    <scope>NUCLEOTIDE SEQUENCE [LARGE SCALE GENOMIC DNA]</scope>
    <source>
        <strain evidence="2 3">NCTC12204</strain>
    </source>
</reference>
<dbReference type="InterPro" id="IPR023365">
    <property type="entry name" value="Sortase_dom-sf"/>
</dbReference>
<dbReference type="Proteomes" id="UP000352698">
    <property type="component" value="Unassembled WGS sequence"/>
</dbReference>
<dbReference type="InterPro" id="IPR041999">
    <property type="entry name" value="Sortase_D_1"/>
</dbReference>
<proteinExistence type="predicted"/>
<gene>
    <name evidence="2" type="ORF">NCTC12204_00208</name>
</gene>
<accession>A0A7G7IM64</accession>
<dbReference type="GO" id="GO:0016787">
    <property type="term" value="F:hydrolase activity"/>
    <property type="evidence" value="ECO:0007669"/>
    <property type="project" value="UniProtKB-KW"/>
</dbReference>
<keyword evidence="1" id="KW-0378">Hydrolase</keyword>
<comment type="caution">
    <text evidence="2">The sequence shown here is derived from an EMBL/GenBank/DDBJ whole genome shotgun (WGS) entry which is preliminary data.</text>
</comment>
<dbReference type="SUPFAM" id="SSF63817">
    <property type="entry name" value="Sortase"/>
    <property type="match status" value="1"/>
</dbReference>
<dbReference type="InterPro" id="IPR005754">
    <property type="entry name" value="Sortase"/>
</dbReference>
<organism evidence="2 3">
    <name type="scientific">Enterococcus hirae</name>
    <dbReference type="NCBI Taxonomy" id="1354"/>
    <lineage>
        <taxon>Bacteria</taxon>
        <taxon>Bacillati</taxon>
        <taxon>Bacillota</taxon>
        <taxon>Bacilli</taxon>
        <taxon>Lactobacillales</taxon>
        <taxon>Enterococcaceae</taxon>
        <taxon>Enterococcus</taxon>
    </lineage>
</organism>
<name>A0A7G7IM64_ENTHR</name>
<protein>
    <submittedName>
        <fullName evidence="2">Sortase family protein</fullName>
    </submittedName>
</protein>
<dbReference type="Pfam" id="PF04203">
    <property type="entry name" value="Sortase"/>
    <property type="match status" value="1"/>
</dbReference>
<evidence type="ECO:0000313" key="2">
    <source>
        <dbReference type="EMBL" id="VTQ58725.1"/>
    </source>
</evidence>
<dbReference type="EMBL" id="CABEEP010000001">
    <property type="protein sequence ID" value="VTQ58725.1"/>
    <property type="molecule type" value="Genomic_DNA"/>
</dbReference>
<evidence type="ECO:0000256" key="1">
    <source>
        <dbReference type="ARBA" id="ARBA00022801"/>
    </source>
</evidence>
<evidence type="ECO:0000313" key="3">
    <source>
        <dbReference type="Proteomes" id="UP000352698"/>
    </source>
</evidence>
<dbReference type="RefSeq" id="WP_010736874.1">
    <property type="nucleotide sequence ID" value="NZ_AP027299.1"/>
</dbReference>